<protein>
    <submittedName>
        <fullName evidence="2">Uncharacterized protein</fullName>
    </submittedName>
</protein>
<dbReference type="AlphaFoldDB" id="A0A286D6I4"/>
<feature type="region of interest" description="Disordered" evidence="1">
    <location>
        <begin position="1"/>
        <end position="29"/>
    </location>
</feature>
<keyword evidence="3" id="KW-1185">Reference proteome</keyword>
<name>A0A286D6I4_9GAMM</name>
<accession>A0A286D6I4</accession>
<evidence type="ECO:0000313" key="2">
    <source>
        <dbReference type="EMBL" id="SOD54246.1"/>
    </source>
</evidence>
<reference evidence="2 3" key="1">
    <citation type="submission" date="2017-09" db="EMBL/GenBank/DDBJ databases">
        <authorList>
            <person name="Ehlers B."/>
            <person name="Leendertz F.H."/>
        </authorList>
    </citation>
    <scope>NUCLEOTIDE SEQUENCE [LARGE SCALE GENOMIC DNA]</scope>
    <source>
        <strain evidence="2 3">CGMCC 1.10978</strain>
    </source>
</reference>
<dbReference type="Proteomes" id="UP000219374">
    <property type="component" value="Unassembled WGS sequence"/>
</dbReference>
<proteinExistence type="predicted"/>
<organism evidence="2 3">
    <name type="scientific">Pseudoxanthomonas wuyuanensis</name>
    <dbReference type="NCBI Taxonomy" id="1073196"/>
    <lineage>
        <taxon>Bacteria</taxon>
        <taxon>Pseudomonadati</taxon>
        <taxon>Pseudomonadota</taxon>
        <taxon>Gammaproteobacteria</taxon>
        <taxon>Lysobacterales</taxon>
        <taxon>Lysobacteraceae</taxon>
        <taxon>Pseudoxanthomonas</taxon>
    </lineage>
</organism>
<evidence type="ECO:0000313" key="3">
    <source>
        <dbReference type="Proteomes" id="UP000219374"/>
    </source>
</evidence>
<dbReference type="EMBL" id="OCND01000003">
    <property type="protein sequence ID" value="SOD54246.1"/>
    <property type="molecule type" value="Genomic_DNA"/>
</dbReference>
<sequence length="195" mass="21535">MALESFGRHPALLPKPCQARQPGSSVRPMHSGAIVRHNAAMPNKRICRNLLIGLLLAVAAGGSLAQSPGEYSPRSGDAWIDRHLTDINAYAERYPASFADEMARYYAVPRGYVEAMMKQPDWTAGDIYMACALAKVAGQPCRAVVREWSRDHAEGWQSVAERLEAGPGSAPYRRLRQGLTETYARWSRPQPSARD</sequence>
<gene>
    <name evidence="2" type="ORF">SAMN06296416_103169</name>
</gene>
<evidence type="ECO:0000256" key="1">
    <source>
        <dbReference type="SAM" id="MobiDB-lite"/>
    </source>
</evidence>